<sequence>MIIFRYLTREILTTMAAVAGVLMLVIMGSRFIRYFSDAAEGDFPASILGSLMLYHLPGFFELLLPLSFFLAVLLAFGQLYMNSEITVLVACGVGPERLLRVTLLPALLVTAMVAACSLYLTPAGALKNELILELQKQKTDFSVLGAGRFQDIGTRTVYAESMSGDNSELKNVFIAERDDKKAANTADSEPRQSVIRAQRAFQEVSPETGSRYLVLGNGTRYAVEPGKAVAQRLGFDRYGVRVTEGQDAASLKDDIELATTAELIATDTPEAKAQLQWRISLPLMVPILMLIGLPLARVNPRQGRFARLLPAIFVHITYLSLLIAAQNAVASGKYPASIGLWPIHGVYLALGIWLSWRDNRGGGR</sequence>
<dbReference type="RefSeq" id="WP_088743190.1">
    <property type="nucleotide sequence ID" value="NZ_CAWOWR010000076.1"/>
</dbReference>
<dbReference type="PANTHER" id="PTHR33529:SF7">
    <property type="entry name" value="LIPOPOLYSACCHARIDE EXPORT SYSTEM PERMEASE PROTEIN LPTF"/>
    <property type="match status" value="1"/>
</dbReference>
<dbReference type="GO" id="GO:0015920">
    <property type="term" value="P:lipopolysaccharide transport"/>
    <property type="evidence" value="ECO:0007669"/>
    <property type="project" value="TreeGrafter"/>
</dbReference>
<dbReference type="InterPro" id="IPR005495">
    <property type="entry name" value="LptG/LptF_permease"/>
</dbReference>
<feature type="transmembrane region" description="Helical" evidence="12">
    <location>
        <begin position="338"/>
        <end position="356"/>
    </location>
</feature>
<name>A0A558HUR1_9GAMM</name>
<evidence type="ECO:0000256" key="9">
    <source>
        <dbReference type="ARBA" id="ARBA00022989"/>
    </source>
</evidence>
<evidence type="ECO:0000256" key="2">
    <source>
        <dbReference type="ARBA" id="ARBA00004429"/>
    </source>
</evidence>
<comment type="similarity">
    <text evidence="3">Belongs to the LptF/LptG family.</text>
</comment>
<evidence type="ECO:0000256" key="10">
    <source>
        <dbReference type="ARBA" id="ARBA00023136"/>
    </source>
</evidence>
<reference evidence="13 14" key="1">
    <citation type="submission" date="2019-07" db="EMBL/GenBank/DDBJ databases">
        <title>Diversity of Bacteria from Kongsfjorden, Arctic.</title>
        <authorList>
            <person name="Yu Y."/>
        </authorList>
    </citation>
    <scope>NUCLEOTIDE SEQUENCE [LARGE SCALE GENOMIC DNA]</scope>
    <source>
        <strain evidence="13 14">SM1923</strain>
    </source>
</reference>
<feature type="transmembrane region" description="Helical" evidence="12">
    <location>
        <begin position="98"/>
        <end position="120"/>
    </location>
</feature>
<dbReference type="AlphaFoldDB" id="A0A558HUR1"/>
<keyword evidence="14" id="KW-1185">Reference proteome</keyword>
<dbReference type="OrthoDB" id="9778062at2"/>
<keyword evidence="8 12" id="KW-0812">Transmembrane</keyword>
<keyword evidence="5" id="KW-0813">Transport</keyword>
<gene>
    <name evidence="13" type="primary">lptF</name>
    <name evidence="13" type="ORF">FQP86_04235</name>
</gene>
<comment type="caution">
    <text evidence="13">The sequence shown here is derived from an EMBL/GenBank/DDBJ whole genome shotgun (WGS) entry which is preliminary data.</text>
</comment>
<comment type="subunit">
    <text evidence="11">Component of the lipopolysaccharide transport and assembly complex. The LptBFG transporter is composed of two ATP-binding proteins (LptB) and two transmembrane proteins (LptF and LptG).</text>
</comment>
<dbReference type="STRING" id="553385.GCA_000591415_03127"/>
<comment type="subcellular location">
    <subcellularLocation>
        <location evidence="2">Cell inner membrane</location>
        <topology evidence="2">Multi-pass membrane protein</topology>
    </subcellularLocation>
</comment>
<dbReference type="GO" id="GO:0043190">
    <property type="term" value="C:ATP-binding cassette (ABC) transporter complex"/>
    <property type="evidence" value="ECO:0007669"/>
    <property type="project" value="InterPro"/>
</dbReference>
<dbReference type="EMBL" id="VNFH01000002">
    <property type="protein sequence ID" value="TVU72870.1"/>
    <property type="molecule type" value="Genomic_DNA"/>
</dbReference>
<keyword evidence="9 12" id="KW-1133">Transmembrane helix</keyword>
<evidence type="ECO:0000256" key="8">
    <source>
        <dbReference type="ARBA" id="ARBA00022692"/>
    </source>
</evidence>
<proteinExistence type="inferred from homology"/>
<dbReference type="InterPro" id="IPR030922">
    <property type="entry name" value="LptF"/>
</dbReference>
<keyword evidence="6" id="KW-1003">Cell membrane</keyword>
<evidence type="ECO:0000256" key="4">
    <source>
        <dbReference type="ARBA" id="ARBA00014213"/>
    </source>
</evidence>
<keyword evidence="10 12" id="KW-0472">Membrane</keyword>
<dbReference type="GO" id="GO:0055085">
    <property type="term" value="P:transmembrane transport"/>
    <property type="evidence" value="ECO:0007669"/>
    <property type="project" value="InterPro"/>
</dbReference>
<comment type="function">
    <text evidence="1">Part of the ABC transporter complex LptBFG involved in the translocation of lipopolysaccharide (LPS) from the inner membrane to the outer membrane.</text>
</comment>
<evidence type="ECO:0000256" key="1">
    <source>
        <dbReference type="ARBA" id="ARBA00002265"/>
    </source>
</evidence>
<evidence type="ECO:0000256" key="12">
    <source>
        <dbReference type="SAM" id="Phobius"/>
    </source>
</evidence>
<dbReference type="Pfam" id="PF03739">
    <property type="entry name" value="LptF_LptG"/>
    <property type="match status" value="1"/>
</dbReference>
<evidence type="ECO:0000256" key="11">
    <source>
        <dbReference type="ARBA" id="ARBA00026081"/>
    </source>
</evidence>
<feature type="transmembrane region" description="Helical" evidence="12">
    <location>
        <begin position="52"/>
        <end position="77"/>
    </location>
</feature>
<accession>A0A558HUR1</accession>
<evidence type="ECO:0000256" key="3">
    <source>
        <dbReference type="ARBA" id="ARBA00007725"/>
    </source>
</evidence>
<feature type="transmembrane region" description="Helical" evidence="12">
    <location>
        <begin position="279"/>
        <end position="296"/>
    </location>
</feature>
<evidence type="ECO:0000256" key="6">
    <source>
        <dbReference type="ARBA" id="ARBA00022475"/>
    </source>
</evidence>
<protein>
    <recommendedName>
        <fullName evidence="4">Lipopolysaccharide export system permease protein LptF</fullName>
    </recommendedName>
</protein>
<dbReference type="Proteomes" id="UP000319941">
    <property type="component" value="Unassembled WGS sequence"/>
</dbReference>
<dbReference type="PANTHER" id="PTHR33529">
    <property type="entry name" value="SLR0882 PROTEIN-RELATED"/>
    <property type="match status" value="1"/>
</dbReference>
<feature type="transmembrane region" description="Helical" evidence="12">
    <location>
        <begin position="308"/>
        <end position="326"/>
    </location>
</feature>
<evidence type="ECO:0000313" key="13">
    <source>
        <dbReference type="EMBL" id="TVU72870.1"/>
    </source>
</evidence>
<evidence type="ECO:0000256" key="7">
    <source>
        <dbReference type="ARBA" id="ARBA00022519"/>
    </source>
</evidence>
<feature type="transmembrane region" description="Helical" evidence="12">
    <location>
        <begin position="12"/>
        <end position="32"/>
    </location>
</feature>
<organism evidence="13 14">
    <name type="scientific">Cobetia crustatorum</name>
    <dbReference type="NCBI Taxonomy" id="553385"/>
    <lineage>
        <taxon>Bacteria</taxon>
        <taxon>Pseudomonadati</taxon>
        <taxon>Pseudomonadota</taxon>
        <taxon>Gammaproteobacteria</taxon>
        <taxon>Oceanospirillales</taxon>
        <taxon>Halomonadaceae</taxon>
        <taxon>Cobetia</taxon>
    </lineage>
</organism>
<dbReference type="NCBIfam" id="TIGR04407">
    <property type="entry name" value="LptF_YjgP"/>
    <property type="match status" value="1"/>
</dbReference>
<evidence type="ECO:0000256" key="5">
    <source>
        <dbReference type="ARBA" id="ARBA00022448"/>
    </source>
</evidence>
<keyword evidence="7" id="KW-0997">Cell inner membrane</keyword>
<evidence type="ECO:0000313" key="14">
    <source>
        <dbReference type="Proteomes" id="UP000319941"/>
    </source>
</evidence>